<keyword evidence="2" id="KW-1185">Reference proteome</keyword>
<comment type="caution">
    <text evidence="1">The sequence shown here is derived from an EMBL/GenBank/DDBJ whole genome shotgun (WGS) entry which is preliminary data.</text>
</comment>
<dbReference type="GO" id="GO:0016491">
    <property type="term" value="F:oxidoreductase activity"/>
    <property type="evidence" value="ECO:0007669"/>
    <property type="project" value="InterPro"/>
</dbReference>
<dbReference type="Pfam" id="PF11583">
    <property type="entry name" value="AurF"/>
    <property type="match status" value="1"/>
</dbReference>
<evidence type="ECO:0008006" key="3">
    <source>
        <dbReference type="Google" id="ProtNLM"/>
    </source>
</evidence>
<dbReference type="SUPFAM" id="SSF47240">
    <property type="entry name" value="Ferritin-like"/>
    <property type="match status" value="1"/>
</dbReference>
<dbReference type="EMBL" id="CAFB01000034">
    <property type="protein sequence ID" value="CCD28822.1"/>
    <property type="molecule type" value="Genomic_DNA"/>
</dbReference>
<name>G2J7S7_9BURK</name>
<gene>
    <name evidence="1" type="ORF">CAGGBEG34_180133</name>
</gene>
<dbReference type="AlphaFoldDB" id="G2J7S7"/>
<proteinExistence type="predicted"/>
<sequence>MEAIPIDRQLGNAYQEKWESRSSVRTRPRKWIDFSQEGYFFPEEKQPLLLRQEIMGLGQRAKEKILLQSFLKYLNDIVSLETRLINSACYKLIDGHSGLHYNDDIKLGAYTVLIDEHYHVYVAQDMSLQLLSQFPELGRFDYPVSDAHYAVALIRQRMEAKYHDAFEVLAVCIFETTLVRELIEFFNSANVHPSIKYYVNDHMNDEARHYGFFYEILTDTWKRLPDDYQEAIGSHLADFIKQYLNVQSDKRFYADLLNRLLQDAKQSSAIVEDLYKGFEISPDIPMVKNVLSVLKKAGVLDNRHVKAGFQAMGWTL</sequence>
<evidence type="ECO:0000313" key="1">
    <source>
        <dbReference type="EMBL" id="CCD28822.1"/>
    </source>
</evidence>
<reference evidence="1 2" key="1">
    <citation type="submission" date="2011-08" db="EMBL/GenBank/DDBJ databases">
        <title>The genome of the obligate endobacterium of an arbuscular mycorrhizal fungus reveals an interphylum network of nutritional interactions.</title>
        <authorList>
            <person name="Ghignone S."/>
            <person name="Salvioli A."/>
            <person name="Anca I."/>
            <person name="Lumini E."/>
            <person name="Ortu G."/>
            <person name="Petiti L."/>
            <person name="Cruveiller S."/>
            <person name="Bianciotto V."/>
            <person name="Piffanelli P."/>
            <person name="Lanfranco L."/>
            <person name="Bonfante P."/>
        </authorList>
    </citation>
    <scope>NUCLEOTIDE SEQUENCE [LARGE SCALE GENOMIC DNA]</scope>
    <source>
        <strain evidence="1 2">BEG34</strain>
    </source>
</reference>
<evidence type="ECO:0000313" key="2">
    <source>
        <dbReference type="Proteomes" id="UP000054051"/>
    </source>
</evidence>
<protein>
    <recommendedName>
        <fullName evidence="3">p-aminobenzoate N-oxygenase AurF</fullName>
    </recommendedName>
</protein>
<accession>G2J7S7</accession>
<dbReference type="InterPro" id="IPR025859">
    <property type="entry name" value="AurF/CmlI"/>
</dbReference>
<dbReference type="InterPro" id="IPR009078">
    <property type="entry name" value="Ferritin-like_SF"/>
</dbReference>
<dbReference type="STRING" id="1070319.CAGGBEG34_180133"/>
<dbReference type="eggNOG" id="ENOG502Z9VP">
    <property type="taxonomic scope" value="Bacteria"/>
</dbReference>
<dbReference type="Gene3D" id="1.10.620.20">
    <property type="entry name" value="Ribonucleotide Reductase, subunit A"/>
    <property type="match status" value="1"/>
</dbReference>
<organism evidence="1 2">
    <name type="scientific">Candidatus Glomeribacter gigasporarum BEG34</name>
    <dbReference type="NCBI Taxonomy" id="1070319"/>
    <lineage>
        <taxon>Bacteria</taxon>
        <taxon>Pseudomonadati</taxon>
        <taxon>Pseudomonadota</taxon>
        <taxon>Betaproteobacteria</taxon>
        <taxon>Burkholderiales</taxon>
        <taxon>Burkholderiaceae</taxon>
        <taxon>Candidatus Glomeribacter</taxon>
    </lineage>
</organism>
<dbReference type="InterPro" id="IPR012348">
    <property type="entry name" value="RNR-like"/>
</dbReference>
<dbReference type="Proteomes" id="UP000054051">
    <property type="component" value="Unassembled WGS sequence"/>
</dbReference>